<dbReference type="GO" id="GO:0008081">
    <property type="term" value="F:phosphoric diester hydrolase activity"/>
    <property type="evidence" value="ECO:0007669"/>
    <property type="project" value="UniProtKB-ARBA"/>
</dbReference>
<dbReference type="PANTHER" id="PTHR45228">
    <property type="entry name" value="CYCLIC DI-GMP PHOSPHODIESTERASE TM_0186-RELATED"/>
    <property type="match status" value="1"/>
</dbReference>
<protein>
    <submittedName>
        <fullName evidence="3">Transporter substrate-binding domain-containing protein</fullName>
    </submittedName>
</protein>
<keyword evidence="1" id="KW-0812">Transmembrane</keyword>
<dbReference type="Pfam" id="PF13487">
    <property type="entry name" value="HD_5"/>
    <property type="match status" value="1"/>
</dbReference>
<evidence type="ECO:0000313" key="3">
    <source>
        <dbReference type="EMBL" id="MBN7798521.1"/>
    </source>
</evidence>
<feature type="domain" description="HD-GYP" evidence="2">
    <location>
        <begin position="832"/>
        <end position="1036"/>
    </location>
</feature>
<evidence type="ECO:0000256" key="1">
    <source>
        <dbReference type="SAM" id="Phobius"/>
    </source>
</evidence>
<organism evidence="3 4">
    <name type="scientific">Parahaliea mediterranea</name>
    <dbReference type="NCBI Taxonomy" id="651086"/>
    <lineage>
        <taxon>Bacteria</taxon>
        <taxon>Pseudomonadati</taxon>
        <taxon>Pseudomonadota</taxon>
        <taxon>Gammaproteobacteria</taxon>
        <taxon>Cellvibrionales</taxon>
        <taxon>Halieaceae</taxon>
        <taxon>Parahaliea</taxon>
    </lineage>
</organism>
<dbReference type="EMBL" id="JAFKCZ010000015">
    <property type="protein sequence ID" value="MBN7798521.1"/>
    <property type="molecule type" value="Genomic_DNA"/>
</dbReference>
<dbReference type="SUPFAM" id="SSF53850">
    <property type="entry name" value="Periplasmic binding protein-like II"/>
    <property type="match status" value="1"/>
</dbReference>
<comment type="caution">
    <text evidence="3">The sequence shown here is derived from an EMBL/GenBank/DDBJ whole genome shotgun (WGS) entry which is preliminary data.</text>
</comment>
<dbReference type="Proteomes" id="UP000664303">
    <property type="component" value="Unassembled WGS sequence"/>
</dbReference>
<keyword evidence="4" id="KW-1185">Reference proteome</keyword>
<dbReference type="AlphaFoldDB" id="A0A939DIL6"/>
<dbReference type="SMART" id="SM00062">
    <property type="entry name" value="PBPb"/>
    <property type="match status" value="1"/>
</dbReference>
<dbReference type="SUPFAM" id="SSF109604">
    <property type="entry name" value="HD-domain/PDEase-like"/>
    <property type="match status" value="2"/>
</dbReference>
<dbReference type="RefSeq" id="WP_206561966.1">
    <property type="nucleotide sequence ID" value="NZ_JAFKCZ010000015.1"/>
</dbReference>
<dbReference type="CDD" id="cd00077">
    <property type="entry name" value="HDc"/>
    <property type="match status" value="2"/>
</dbReference>
<name>A0A939DIL6_9GAMM</name>
<dbReference type="InterPro" id="IPR003607">
    <property type="entry name" value="HD/PDEase_dom"/>
</dbReference>
<feature type="transmembrane region" description="Helical" evidence="1">
    <location>
        <begin position="12"/>
        <end position="38"/>
    </location>
</feature>
<proteinExistence type="predicted"/>
<gene>
    <name evidence="3" type="ORF">JYP50_18105</name>
</gene>
<dbReference type="InterPro" id="IPR001638">
    <property type="entry name" value="Solute-binding_3/MltF_N"/>
</dbReference>
<dbReference type="Gene3D" id="3.40.190.10">
    <property type="entry name" value="Periplasmic binding protein-like II"/>
    <property type="match status" value="2"/>
</dbReference>
<keyword evidence="1" id="KW-0472">Membrane</keyword>
<evidence type="ECO:0000313" key="4">
    <source>
        <dbReference type="Proteomes" id="UP000664303"/>
    </source>
</evidence>
<dbReference type="SMART" id="SM00471">
    <property type="entry name" value="HDc"/>
    <property type="match status" value="1"/>
</dbReference>
<dbReference type="Gene3D" id="1.10.3210.10">
    <property type="entry name" value="Hypothetical protein af1432"/>
    <property type="match status" value="2"/>
</dbReference>
<dbReference type="CDD" id="cd01007">
    <property type="entry name" value="PBP2_BvgS_HisK_like"/>
    <property type="match status" value="1"/>
</dbReference>
<sequence length="1052" mass="118202">MKLTLGKFSITIRMTVVLIFMLATMFTAVLAIGLQYYFSRNLAREVTQEAFTLAASGIAAELASFAASNASAVSLLADNPTLFESGDERAVLQAFAEVLAVNPLLYGAYVGKSDGSLLELVNLDSSVSVRDVHAAAPDDKWLVISTHRGNSSSVRRFRYLDQDFKLRASREEATAYDVRSRHWYLSAMASAGLQHSDVYLFDQLGVPGSTLSRRVRDTTSVVAVDYTLSGVSRWLREQARAHGGDIYIFHPGGMVAAASTQHSRVNDRPVAERLPLNATERALVAAHSPLKVSNELDWPPFDYALSGRPRGYSIDVLRLVGDMTGLELEFVNGFTWPELVQRFRAGDIDLLHSVLLTESNAHWGAASEAYFRLPYAVVTLPGADPVRNLKDLGVMQLAIPAGWSVALLVRRRFPDVEVIEVDNSLAALRAVHDGEVAAALDNEAIFRYIEHHYFLDGYQYHSGVSLGDGPVPDKLHILVQPSRQDLLPLINRAIGAITPNMRDSLRQRWLEHAVTRNPEHAGVVPHNAMITIAGTPERQGKLVEVTHGGKPHFVFVTPTADHGDALLFGVLVPKATVFAPYLEKVRLSIWLTGGAMFALLPLCWVFASPIVTPIKELVGENDKIRLRDYNQVNRIRSRAREIDELSESMVHMVHAIQAHEQAQRELMDAFIRLIAQAIDDKSPYTGGHCERVPELALMLAEQASDSDHPAFHDFRLDGKEQWREFRIAAWLHDCGKITTPEHVVDKGSKLETIYNRIHEIRTRFEVLWRDAEIRYLRQCQADPEAEPRHRQALEQQRARLRDDFAFVAECNVGGEYLGPEKQQRLREIAGITWQRHFDDRVGLSPVEELRQDGGSAPLPATEHLLADKPEHIIPRTRSTDYPPEYGIDMDIPEHLYNQGEIYNLSISRGTLTAEDRFKINEHMISTIKMLESLPFPDELKNVPRYASTHHETMKGTGYPRKLPGAELSIPERLLAVADVFEALTAADRPYKKAKPVSVAVDILFRMVEDNHIDRDSFELFVREKVYLRYAERYLAAEQIDSVDEEKYLSRAQ</sequence>
<dbReference type="Gene3D" id="6.10.340.10">
    <property type="match status" value="1"/>
</dbReference>
<evidence type="ECO:0000259" key="2">
    <source>
        <dbReference type="PROSITE" id="PS51832"/>
    </source>
</evidence>
<dbReference type="Gene3D" id="3.30.450.20">
    <property type="entry name" value="PAS domain"/>
    <property type="match status" value="1"/>
</dbReference>
<dbReference type="InterPro" id="IPR037522">
    <property type="entry name" value="HD_GYP_dom"/>
</dbReference>
<keyword evidence="1" id="KW-1133">Transmembrane helix</keyword>
<reference evidence="3" key="1">
    <citation type="submission" date="2021-02" db="EMBL/GenBank/DDBJ databases">
        <title>PHA producing bacteria isolated from coastal sediment in Guangdong, Shenzhen.</title>
        <authorList>
            <person name="Zheng W."/>
            <person name="Yu S."/>
            <person name="Huang Y."/>
        </authorList>
    </citation>
    <scope>NUCLEOTIDE SEQUENCE</scope>
    <source>
        <strain evidence="3">TN14-10</strain>
    </source>
</reference>
<accession>A0A939DIL6</accession>
<dbReference type="Pfam" id="PF00497">
    <property type="entry name" value="SBP_bac_3"/>
    <property type="match status" value="1"/>
</dbReference>
<dbReference type="InterPro" id="IPR052020">
    <property type="entry name" value="Cyclic_di-GMP/3'3'-cGAMP_PDE"/>
</dbReference>
<dbReference type="PROSITE" id="PS51832">
    <property type="entry name" value="HD_GYP"/>
    <property type="match status" value="1"/>
</dbReference>
<dbReference type="PANTHER" id="PTHR45228:SF5">
    <property type="entry name" value="CYCLIC DI-GMP PHOSPHODIESTERASE VC_1348-RELATED"/>
    <property type="match status" value="1"/>
</dbReference>